<evidence type="ECO:0000313" key="2">
    <source>
        <dbReference type="EMBL" id="EPD99914.1"/>
    </source>
</evidence>
<keyword evidence="3" id="KW-1185">Reference proteome</keyword>
<evidence type="ECO:0000313" key="3">
    <source>
        <dbReference type="Proteomes" id="UP000014400"/>
    </source>
</evidence>
<protein>
    <recommendedName>
        <fullName evidence="1">Transcriptional regulator HTH-type FeoC domain-containing protein</fullName>
    </recommendedName>
</protein>
<proteinExistence type="predicted"/>
<dbReference type="eggNOG" id="ENOG5032QP0">
    <property type="taxonomic scope" value="Bacteria"/>
</dbReference>
<dbReference type="RefSeq" id="WP_005430011.1">
    <property type="nucleotide sequence ID" value="NZ_KE150480.1"/>
</dbReference>
<dbReference type="InterPro" id="IPR036388">
    <property type="entry name" value="WH-like_DNA-bd_sf"/>
</dbReference>
<dbReference type="GeneID" id="64061461"/>
<comment type="caution">
    <text evidence="2">The sequence shown here is derived from an EMBL/GenBank/DDBJ whole genome shotgun (WGS) entry which is preliminary data.</text>
</comment>
<accession>S3CH88</accession>
<reference evidence="2 3" key="1">
    <citation type="submission" date="2013-04" db="EMBL/GenBank/DDBJ databases">
        <title>The Genome Sequence of Sutterella wadsworthensis HGA0223.</title>
        <authorList>
            <consortium name="The Broad Institute Genomics Platform"/>
            <person name="Earl A."/>
            <person name="Ward D."/>
            <person name="Feldgarden M."/>
            <person name="Gevers D."/>
            <person name="Schmidt T.M."/>
            <person name="Dover J."/>
            <person name="Dai D."/>
            <person name="Walker B."/>
            <person name="Young S."/>
            <person name="Zeng Q."/>
            <person name="Gargeya S."/>
            <person name="Fitzgerald M."/>
            <person name="Haas B."/>
            <person name="Abouelleil A."/>
            <person name="Allen A.W."/>
            <person name="Alvarado L."/>
            <person name="Arachchi H.M."/>
            <person name="Berlin A.M."/>
            <person name="Chapman S.B."/>
            <person name="Gainer-Dewar J."/>
            <person name="Goldberg J."/>
            <person name="Griggs A."/>
            <person name="Gujja S."/>
            <person name="Hansen M."/>
            <person name="Howarth C."/>
            <person name="Imamovic A."/>
            <person name="Ireland A."/>
            <person name="Larimer J."/>
            <person name="McCowan C."/>
            <person name="Murphy C."/>
            <person name="Pearson M."/>
            <person name="Poon T.W."/>
            <person name="Priest M."/>
            <person name="Roberts A."/>
            <person name="Saif S."/>
            <person name="Shea T."/>
            <person name="Sisk P."/>
            <person name="Sykes S."/>
            <person name="Wortman J."/>
            <person name="Nusbaum C."/>
            <person name="Birren B."/>
        </authorList>
    </citation>
    <scope>NUCLEOTIDE SEQUENCE [LARGE SCALE GENOMIC DNA]</scope>
    <source>
        <strain evidence="2 3">HGA0223</strain>
    </source>
</reference>
<dbReference type="AlphaFoldDB" id="S3CH88"/>
<dbReference type="InterPro" id="IPR036390">
    <property type="entry name" value="WH_DNA-bd_sf"/>
</dbReference>
<dbReference type="Proteomes" id="UP000014400">
    <property type="component" value="Unassembled WGS sequence"/>
</dbReference>
<organism evidence="2 3">
    <name type="scientific">Sutterella wadsworthensis HGA0223</name>
    <dbReference type="NCBI Taxonomy" id="1203554"/>
    <lineage>
        <taxon>Bacteria</taxon>
        <taxon>Pseudomonadati</taxon>
        <taxon>Pseudomonadota</taxon>
        <taxon>Betaproteobacteria</taxon>
        <taxon>Burkholderiales</taxon>
        <taxon>Sutterellaceae</taxon>
        <taxon>Sutterella</taxon>
    </lineage>
</organism>
<dbReference type="Pfam" id="PF09012">
    <property type="entry name" value="FeoC"/>
    <property type="match status" value="1"/>
</dbReference>
<dbReference type="Gene3D" id="1.10.10.10">
    <property type="entry name" value="Winged helix-like DNA-binding domain superfamily/Winged helix DNA-binding domain"/>
    <property type="match status" value="1"/>
</dbReference>
<dbReference type="EMBL" id="ATCF01000012">
    <property type="protein sequence ID" value="EPD99914.1"/>
    <property type="molecule type" value="Genomic_DNA"/>
</dbReference>
<dbReference type="InterPro" id="IPR015102">
    <property type="entry name" value="Tscrpt_reg_HTH_FeoC"/>
</dbReference>
<feature type="domain" description="Transcriptional regulator HTH-type FeoC" evidence="1">
    <location>
        <begin position="5"/>
        <end position="70"/>
    </location>
</feature>
<name>S3CH88_9BURK</name>
<dbReference type="HOGENOM" id="CLU_171661_2_0_4"/>
<dbReference type="SUPFAM" id="SSF46785">
    <property type="entry name" value="Winged helix' DNA-binding domain"/>
    <property type="match status" value="1"/>
</dbReference>
<dbReference type="STRING" id="1203554.HMPREF1476_00718"/>
<sequence length="82" mass="9088">MLSVSEIRTLIKERPGISLRDLALHFRVSPGMMEMMVSKLVDRGDVETVVPTSCCGGDCGCSSEDHGKHYKLTLKAFREMEA</sequence>
<evidence type="ECO:0000259" key="1">
    <source>
        <dbReference type="Pfam" id="PF09012"/>
    </source>
</evidence>
<gene>
    <name evidence="2" type="ORF">HMPREF1476_00718</name>
</gene>
<dbReference type="PATRIC" id="fig|1203554.3.peg.709"/>